<evidence type="ECO:0000313" key="2">
    <source>
        <dbReference type="Proteomes" id="UP000606786"/>
    </source>
</evidence>
<proteinExistence type="predicted"/>
<evidence type="ECO:0000313" key="1">
    <source>
        <dbReference type="EMBL" id="CAD7006296.1"/>
    </source>
</evidence>
<reference evidence="1" key="1">
    <citation type="submission" date="2020-11" db="EMBL/GenBank/DDBJ databases">
        <authorList>
            <person name="Whitehead M."/>
        </authorList>
    </citation>
    <scope>NUCLEOTIDE SEQUENCE</scope>
    <source>
        <strain evidence="1">EGII</strain>
    </source>
</reference>
<accession>A0A811V926</accession>
<sequence length="76" mass="8592">MREVVEIYQHRIPEPRHCATPNKHMLLRLSVLSSVLRGPSNGGVPDVEMDLNNASAFQLSKTDKLHKAWEPTYPIA</sequence>
<keyword evidence="2" id="KW-1185">Reference proteome</keyword>
<protein>
    <submittedName>
        <fullName evidence="1">(Mediterranean fruit fly) hypothetical protein</fullName>
    </submittedName>
</protein>
<name>A0A811V926_CERCA</name>
<gene>
    <name evidence="1" type="ORF">CCAP1982_LOCUS14618</name>
</gene>
<dbReference type="Proteomes" id="UP000606786">
    <property type="component" value="Unassembled WGS sequence"/>
</dbReference>
<dbReference type="AlphaFoldDB" id="A0A811V926"/>
<organism evidence="1 2">
    <name type="scientific">Ceratitis capitata</name>
    <name type="common">Mediterranean fruit fly</name>
    <name type="synonym">Tephritis capitata</name>
    <dbReference type="NCBI Taxonomy" id="7213"/>
    <lineage>
        <taxon>Eukaryota</taxon>
        <taxon>Metazoa</taxon>
        <taxon>Ecdysozoa</taxon>
        <taxon>Arthropoda</taxon>
        <taxon>Hexapoda</taxon>
        <taxon>Insecta</taxon>
        <taxon>Pterygota</taxon>
        <taxon>Neoptera</taxon>
        <taxon>Endopterygota</taxon>
        <taxon>Diptera</taxon>
        <taxon>Brachycera</taxon>
        <taxon>Muscomorpha</taxon>
        <taxon>Tephritoidea</taxon>
        <taxon>Tephritidae</taxon>
        <taxon>Ceratitis</taxon>
        <taxon>Ceratitis</taxon>
    </lineage>
</organism>
<comment type="caution">
    <text evidence="1">The sequence shown here is derived from an EMBL/GenBank/DDBJ whole genome shotgun (WGS) entry which is preliminary data.</text>
</comment>
<dbReference type="EMBL" id="CAJHJT010000034">
    <property type="protein sequence ID" value="CAD7006296.1"/>
    <property type="molecule type" value="Genomic_DNA"/>
</dbReference>